<comment type="subunit">
    <text evidence="7">Interacts with UvrB in an incision complex.</text>
</comment>
<dbReference type="NCBIfam" id="NF001824">
    <property type="entry name" value="PRK00558.1-5"/>
    <property type="match status" value="1"/>
</dbReference>
<dbReference type="OrthoDB" id="9804933at2"/>
<evidence type="ECO:0000256" key="6">
    <source>
        <dbReference type="ARBA" id="ARBA00023236"/>
    </source>
</evidence>
<sequence length="651" mass="73651">MDIRLQEKLDALPTEPGVYLMKDKRGQIIYVGKAINLRSRVRSYFTRTGDTRVFVSMLDTMLGDLETVLVHNEKEALLLENELIKKHKPRFNVLLKDDKQFISLRLDRHQPFPRLEVVRKYEKDGARYFGPYSSAGAIRETLRLINRFFQLRTCTDHVLANRKRPCLLHQIGRCPAPCVFPVSQEDYRKSVDEVAMFLEGKAGELTEGLRMRMKRAASELKFEEAARVRDQLLAIERSLERQKVATSDFKDQDVFAFYREGDRILFYVLHVRQGRLNGGQAFPFGSQEFPDDELLASFVNLYYDQGGFVPEEVLLPLEPGDGTDGLEALLTERRGDRVRVFVPKRGEKHELVNMALKNAEQAFVERKRTKDETDTVLSRLQSKLGLRNFPRRMECYDISHFQSSSIVASQVAVTDGETDKSRYRKYKIKTVDKQDDFASMYEVITRRLKRGLEDGDLPDLLVIDGGKGQLASAHAAMKDLGVEGVDVVGLAKSRDQEVFDRDAESAKSPERVFVLGRKDPIVLPQNSAEMFMLTRMRDEAHRFAITFQGKSMRKSAMRSALEDIPGVGEGRRKMLLRHFGSLKRVGDASIEELAEVVGPAMAERVHAGLHGDPEDDSEDPVREASLDDAIEPGAEKAAHEKADGGSPPGTA</sequence>
<dbReference type="SUPFAM" id="SSF47781">
    <property type="entry name" value="RuvA domain 2-like"/>
    <property type="match status" value="1"/>
</dbReference>
<dbReference type="SMART" id="SM00465">
    <property type="entry name" value="GIYc"/>
    <property type="match status" value="1"/>
</dbReference>
<evidence type="ECO:0000256" key="2">
    <source>
        <dbReference type="ARBA" id="ARBA00022763"/>
    </source>
</evidence>
<evidence type="ECO:0000256" key="5">
    <source>
        <dbReference type="ARBA" id="ARBA00023204"/>
    </source>
</evidence>
<feature type="domain" description="UvrC family homology region profile" evidence="11">
    <location>
        <begin position="254"/>
        <end position="473"/>
    </location>
</feature>
<dbReference type="InterPro" id="IPR050066">
    <property type="entry name" value="UvrABC_protein_C"/>
</dbReference>
<dbReference type="PANTHER" id="PTHR30562:SF1">
    <property type="entry name" value="UVRABC SYSTEM PROTEIN C"/>
    <property type="match status" value="1"/>
</dbReference>
<dbReference type="CDD" id="cd10434">
    <property type="entry name" value="GIY-YIG_UvrC_Cho"/>
    <property type="match status" value="1"/>
</dbReference>
<keyword evidence="2 7" id="KW-0227">DNA damage</keyword>
<dbReference type="InterPro" id="IPR001162">
    <property type="entry name" value="UvrC_RNase_H_dom"/>
</dbReference>
<dbReference type="PROSITE" id="PS50151">
    <property type="entry name" value="UVR"/>
    <property type="match status" value="1"/>
</dbReference>
<dbReference type="InterPro" id="IPR000305">
    <property type="entry name" value="GIY-YIG_endonuc"/>
</dbReference>
<evidence type="ECO:0000256" key="4">
    <source>
        <dbReference type="ARBA" id="ARBA00022881"/>
    </source>
</evidence>
<dbReference type="PROSITE" id="PS50165">
    <property type="entry name" value="UVRC"/>
    <property type="match status" value="1"/>
</dbReference>
<dbReference type="InterPro" id="IPR001943">
    <property type="entry name" value="UVR_dom"/>
</dbReference>
<evidence type="ECO:0000256" key="7">
    <source>
        <dbReference type="HAMAP-Rule" id="MF_00203"/>
    </source>
</evidence>
<dbReference type="GO" id="GO:0005737">
    <property type="term" value="C:cytoplasm"/>
    <property type="evidence" value="ECO:0007669"/>
    <property type="project" value="UniProtKB-SubCell"/>
</dbReference>
<dbReference type="InterPro" id="IPR010994">
    <property type="entry name" value="RuvA_2-like"/>
</dbReference>
<comment type="subcellular location">
    <subcellularLocation>
        <location evidence="7">Cytoplasm</location>
    </subcellularLocation>
</comment>
<evidence type="ECO:0000256" key="8">
    <source>
        <dbReference type="SAM" id="MobiDB-lite"/>
    </source>
</evidence>
<dbReference type="InterPro" id="IPR047296">
    <property type="entry name" value="GIY-YIG_UvrC_Cho"/>
</dbReference>
<comment type="similarity">
    <text evidence="7">Belongs to the UvrC family.</text>
</comment>
<accession>A0A3A8IMM2</accession>
<dbReference type="Gene3D" id="1.10.150.20">
    <property type="entry name" value="5' to 3' exonuclease, C-terminal subdomain"/>
    <property type="match status" value="1"/>
</dbReference>
<comment type="function">
    <text evidence="7">The UvrABC repair system catalyzes the recognition and processing of DNA lesions. UvrC both incises the 5' and 3' sides of the lesion. The N-terminal half is responsible for the 3' incision and the C-terminal half is responsible for the 5' incision.</text>
</comment>
<dbReference type="Pfam" id="PF08459">
    <property type="entry name" value="UvrC_RNaseH_dom"/>
    <property type="match status" value="1"/>
</dbReference>
<dbReference type="HAMAP" id="MF_00203">
    <property type="entry name" value="UvrC"/>
    <property type="match status" value="1"/>
</dbReference>
<dbReference type="FunFam" id="3.40.1440.10:FF:000001">
    <property type="entry name" value="UvrABC system protein C"/>
    <property type="match status" value="1"/>
</dbReference>
<dbReference type="GO" id="GO:0009381">
    <property type="term" value="F:excinuclease ABC activity"/>
    <property type="evidence" value="ECO:0007669"/>
    <property type="project" value="UniProtKB-UniRule"/>
</dbReference>
<dbReference type="PROSITE" id="PS50164">
    <property type="entry name" value="GIY_YIG"/>
    <property type="match status" value="1"/>
</dbReference>
<dbReference type="InterPro" id="IPR004791">
    <property type="entry name" value="UvrC"/>
</dbReference>
<feature type="domain" description="GIY-YIG" evidence="10">
    <location>
        <begin position="14"/>
        <end position="93"/>
    </location>
</feature>
<evidence type="ECO:0000256" key="1">
    <source>
        <dbReference type="ARBA" id="ARBA00022490"/>
    </source>
</evidence>
<evidence type="ECO:0000259" key="11">
    <source>
        <dbReference type="PROSITE" id="PS50165"/>
    </source>
</evidence>
<gene>
    <name evidence="7 12" type="primary">uvrC</name>
    <name evidence="12" type="ORF">D7V88_21545</name>
</gene>
<keyword evidence="13" id="KW-1185">Reference proteome</keyword>
<evidence type="ECO:0000256" key="3">
    <source>
        <dbReference type="ARBA" id="ARBA00022769"/>
    </source>
</evidence>
<proteinExistence type="inferred from homology"/>
<keyword evidence="5 7" id="KW-0234">DNA repair</keyword>
<dbReference type="Pfam" id="PF22920">
    <property type="entry name" value="UvrC_RNaseH"/>
    <property type="match status" value="1"/>
</dbReference>
<evidence type="ECO:0000259" key="9">
    <source>
        <dbReference type="PROSITE" id="PS50151"/>
    </source>
</evidence>
<reference evidence="13" key="1">
    <citation type="submission" date="2018-09" db="EMBL/GenBank/DDBJ databases">
        <authorList>
            <person name="Livingstone P.G."/>
            <person name="Whitworth D.E."/>
        </authorList>
    </citation>
    <scope>NUCLEOTIDE SEQUENCE [LARGE SCALE GENOMIC DNA]</scope>
    <source>
        <strain evidence="13">CA054A</strain>
    </source>
</reference>
<organism evidence="12 13">
    <name type="scientific">Corallococcus terminator</name>
    <dbReference type="NCBI Taxonomy" id="2316733"/>
    <lineage>
        <taxon>Bacteria</taxon>
        <taxon>Pseudomonadati</taxon>
        <taxon>Myxococcota</taxon>
        <taxon>Myxococcia</taxon>
        <taxon>Myxococcales</taxon>
        <taxon>Cystobacterineae</taxon>
        <taxon>Myxococcaceae</taxon>
        <taxon>Corallococcus</taxon>
    </lineage>
</organism>
<dbReference type="Gene3D" id="3.30.420.340">
    <property type="entry name" value="UvrC, RNAse H endonuclease domain"/>
    <property type="match status" value="1"/>
</dbReference>
<feature type="domain" description="UVR" evidence="9">
    <location>
        <begin position="203"/>
        <end position="238"/>
    </location>
</feature>
<dbReference type="AlphaFoldDB" id="A0A3A8IMM2"/>
<name>A0A3A8IMM2_9BACT</name>
<dbReference type="InterPro" id="IPR036876">
    <property type="entry name" value="UVR_dom_sf"/>
</dbReference>
<dbReference type="GO" id="GO:0009432">
    <property type="term" value="P:SOS response"/>
    <property type="evidence" value="ECO:0007669"/>
    <property type="project" value="UniProtKB-UniRule"/>
</dbReference>
<dbReference type="Gene3D" id="3.40.1440.10">
    <property type="entry name" value="GIY-YIG endonuclease"/>
    <property type="match status" value="1"/>
</dbReference>
<evidence type="ECO:0000259" key="10">
    <source>
        <dbReference type="PROSITE" id="PS50164"/>
    </source>
</evidence>
<keyword evidence="4 7" id="KW-0267">Excision nuclease</keyword>
<dbReference type="Pfam" id="PF01541">
    <property type="entry name" value="GIY-YIG"/>
    <property type="match status" value="1"/>
</dbReference>
<keyword evidence="3 7" id="KW-0228">DNA excision</keyword>
<evidence type="ECO:0000313" key="13">
    <source>
        <dbReference type="Proteomes" id="UP000268094"/>
    </source>
</evidence>
<keyword evidence="6 7" id="KW-0742">SOS response</keyword>
<protein>
    <recommendedName>
        <fullName evidence="7">UvrABC system protein C</fullName>
        <shortName evidence="7">Protein UvrC</shortName>
    </recommendedName>
    <alternativeName>
        <fullName evidence="7">Excinuclease ABC subunit C</fullName>
    </alternativeName>
</protein>
<feature type="region of interest" description="Disordered" evidence="8">
    <location>
        <begin position="605"/>
        <end position="651"/>
    </location>
</feature>
<dbReference type="PANTHER" id="PTHR30562">
    <property type="entry name" value="UVRC/OXIDOREDUCTASE"/>
    <property type="match status" value="1"/>
</dbReference>
<feature type="compositionally biased region" description="Basic and acidic residues" evidence="8">
    <location>
        <begin position="633"/>
        <end position="643"/>
    </location>
</feature>
<dbReference type="Pfam" id="PF02151">
    <property type="entry name" value="UVR"/>
    <property type="match status" value="1"/>
</dbReference>
<dbReference type="GO" id="GO:0006289">
    <property type="term" value="P:nucleotide-excision repair"/>
    <property type="evidence" value="ECO:0007669"/>
    <property type="project" value="UniProtKB-UniRule"/>
</dbReference>
<dbReference type="SUPFAM" id="SSF82771">
    <property type="entry name" value="GIY-YIG endonuclease"/>
    <property type="match status" value="1"/>
</dbReference>
<evidence type="ECO:0000313" key="12">
    <source>
        <dbReference type="EMBL" id="RKG84622.1"/>
    </source>
</evidence>
<dbReference type="EMBL" id="RAVZ01000151">
    <property type="protein sequence ID" value="RKG84622.1"/>
    <property type="molecule type" value="Genomic_DNA"/>
</dbReference>
<dbReference type="InterPro" id="IPR038476">
    <property type="entry name" value="UvrC_RNase_H_dom_sf"/>
</dbReference>
<dbReference type="SUPFAM" id="SSF46600">
    <property type="entry name" value="C-terminal UvrC-binding domain of UvrB"/>
    <property type="match status" value="1"/>
</dbReference>
<comment type="caution">
    <text evidence="12">The sequence shown here is derived from an EMBL/GenBank/DDBJ whole genome shotgun (WGS) entry which is preliminary data.</text>
</comment>
<dbReference type="InterPro" id="IPR035901">
    <property type="entry name" value="GIY-YIG_endonuc_sf"/>
</dbReference>
<dbReference type="RefSeq" id="WP_120542534.1">
    <property type="nucleotide sequence ID" value="NZ_RAVZ01000151.1"/>
</dbReference>
<dbReference type="NCBIfam" id="TIGR00194">
    <property type="entry name" value="uvrC"/>
    <property type="match status" value="1"/>
</dbReference>
<dbReference type="GO" id="GO:0009380">
    <property type="term" value="C:excinuclease repair complex"/>
    <property type="evidence" value="ECO:0007669"/>
    <property type="project" value="InterPro"/>
</dbReference>
<dbReference type="Proteomes" id="UP000268094">
    <property type="component" value="Unassembled WGS sequence"/>
</dbReference>
<dbReference type="Gene3D" id="4.10.860.10">
    <property type="entry name" value="UVR domain"/>
    <property type="match status" value="1"/>
</dbReference>
<dbReference type="GO" id="GO:0003677">
    <property type="term" value="F:DNA binding"/>
    <property type="evidence" value="ECO:0007669"/>
    <property type="project" value="UniProtKB-UniRule"/>
</dbReference>
<keyword evidence="1 7" id="KW-0963">Cytoplasm</keyword>